<feature type="domain" description="Hcy-binding" evidence="8">
    <location>
        <begin position="29"/>
        <end position="330"/>
    </location>
</feature>
<feature type="binding site" evidence="6 7">
    <location>
        <position position="253"/>
    </location>
    <ligand>
        <name>Zn(2+)</name>
        <dbReference type="ChEBI" id="CHEBI:29105"/>
    </ligand>
</feature>
<sequence>MTAKKKNSISNKNYFLLFSYVNDKRCKNQAMNFADLKNKIILIDGGLGTTLQEYGHDTLADPLWSGKVLVKQPDQLVKVHRAFVQAGCDIILSATYQISIDNLMKCCEMSHEQAEETIFNSVTLARQAISEERAQCFVAASVGPYGAVLCDGSEFNGWYTDSMTIEQFKDWHRPRLAALARAEPDLIAFETIPSKKEAEALAELLKEYPNLKGWLSFNCQNASTTALGEPVEEAAVSAYLKSPDQIIAVGVNCVHPANVVPLIEKLRPLNCDLLAYPNSGVIWDSEKCIFNNQGQTLTPYIRSYIDAGVKYIGGCCNVNPSEIGAMRHAIDEYVSKKNP</sequence>
<dbReference type="SUPFAM" id="SSF82282">
    <property type="entry name" value="Homocysteine S-methyltransferase"/>
    <property type="match status" value="1"/>
</dbReference>
<dbReference type="GO" id="GO:0033528">
    <property type="term" value="P:S-methylmethionine cycle"/>
    <property type="evidence" value="ECO:0007669"/>
    <property type="project" value="TreeGrafter"/>
</dbReference>
<evidence type="ECO:0000256" key="5">
    <source>
        <dbReference type="ARBA" id="ARBA00034478"/>
    </source>
</evidence>
<accession>A0A813NHG6</accession>
<dbReference type="PROSITE" id="PS50970">
    <property type="entry name" value="HCY"/>
    <property type="match status" value="1"/>
</dbReference>
<evidence type="ECO:0000256" key="7">
    <source>
        <dbReference type="PROSITE-ProRule" id="PRU00333"/>
    </source>
</evidence>
<name>A0A813NHG6_ADIRI</name>
<reference evidence="9" key="1">
    <citation type="submission" date="2021-02" db="EMBL/GenBank/DDBJ databases">
        <authorList>
            <person name="Nowell W R."/>
        </authorList>
    </citation>
    <scope>NUCLEOTIDE SEQUENCE</scope>
</reference>
<dbReference type="GO" id="GO:0008270">
    <property type="term" value="F:zinc ion binding"/>
    <property type="evidence" value="ECO:0007669"/>
    <property type="project" value="InterPro"/>
</dbReference>
<dbReference type="PANTHER" id="PTHR46015:SF1">
    <property type="entry name" value="HOMOCYSTEINE S-METHYLTRANSFERASE-LIKE ISOFORM 1"/>
    <property type="match status" value="1"/>
</dbReference>
<dbReference type="GO" id="GO:0032259">
    <property type="term" value="P:methylation"/>
    <property type="evidence" value="ECO:0007669"/>
    <property type="project" value="UniProtKB-KW"/>
</dbReference>
<dbReference type="PANTHER" id="PTHR46015">
    <property type="entry name" value="ZGC:172121"/>
    <property type="match status" value="1"/>
</dbReference>
<dbReference type="Gene3D" id="3.20.20.330">
    <property type="entry name" value="Homocysteine-binding-like domain"/>
    <property type="match status" value="1"/>
</dbReference>
<dbReference type="InterPro" id="IPR051486">
    <property type="entry name" value="Hcy_S-methyltransferase"/>
</dbReference>
<evidence type="ECO:0000256" key="1">
    <source>
        <dbReference type="ARBA" id="ARBA00022603"/>
    </source>
</evidence>
<comment type="cofactor">
    <cofactor evidence="6">
        <name>Zn(2+)</name>
        <dbReference type="ChEBI" id="CHEBI:29105"/>
    </cofactor>
    <text evidence="6">Binds 1 zinc ion per subunit.</text>
</comment>
<dbReference type="Pfam" id="PF02574">
    <property type="entry name" value="S-methyl_trans"/>
    <property type="match status" value="1"/>
</dbReference>
<dbReference type="OrthoDB" id="261426at2759"/>
<dbReference type="NCBIfam" id="NF007020">
    <property type="entry name" value="PRK09485.1"/>
    <property type="match status" value="1"/>
</dbReference>
<evidence type="ECO:0000256" key="3">
    <source>
        <dbReference type="ARBA" id="ARBA00022723"/>
    </source>
</evidence>
<dbReference type="InterPro" id="IPR017226">
    <property type="entry name" value="BHMT-like"/>
</dbReference>
<feature type="binding site" evidence="6 7">
    <location>
        <position position="315"/>
    </location>
    <ligand>
        <name>Zn(2+)</name>
        <dbReference type="ChEBI" id="CHEBI:29105"/>
    </ligand>
</feature>
<comment type="pathway">
    <text evidence="5">Amino-acid biosynthesis; L-methionine biosynthesis via de novo pathway.</text>
</comment>
<dbReference type="InterPro" id="IPR003726">
    <property type="entry name" value="HCY_dom"/>
</dbReference>
<protein>
    <recommendedName>
        <fullName evidence="8">Hcy-binding domain-containing protein</fullName>
    </recommendedName>
</protein>
<dbReference type="InterPro" id="IPR036589">
    <property type="entry name" value="HCY_dom_sf"/>
</dbReference>
<keyword evidence="2 7" id="KW-0808">Transferase</keyword>
<evidence type="ECO:0000256" key="6">
    <source>
        <dbReference type="PIRSR" id="PIRSR037505-2"/>
    </source>
</evidence>
<evidence type="ECO:0000313" key="10">
    <source>
        <dbReference type="Proteomes" id="UP000663852"/>
    </source>
</evidence>
<evidence type="ECO:0000256" key="2">
    <source>
        <dbReference type="ARBA" id="ARBA00022679"/>
    </source>
</evidence>
<dbReference type="GO" id="GO:0008898">
    <property type="term" value="F:S-adenosylmethionine-homocysteine S-methyltransferase activity"/>
    <property type="evidence" value="ECO:0007669"/>
    <property type="project" value="TreeGrafter"/>
</dbReference>
<dbReference type="GO" id="GO:0009086">
    <property type="term" value="P:methionine biosynthetic process"/>
    <property type="evidence" value="ECO:0007669"/>
    <property type="project" value="InterPro"/>
</dbReference>
<feature type="binding site" evidence="6 7">
    <location>
        <position position="316"/>
    </location>
    <ligand>
        <name>Zn(2+)</name>
        <dbReference type="ChEBI" id="CHEBI:29105"/>
    </ligand>
</feature>
<keyword evidence="4 6" id="KW-0862">Zinc</keyword>
<dbReference type="PIRSF" id="PIRSF037505">
    <property type="entry name" value="Betaine_HMT"/>
    <property type="match status" value="1"/>
</dbReference>
<dbReference type="EMBL" id="CAJNOJ010000003">
    <property type="protein sequence ID" value="CAF0736560.1"/>
    <property type="molecule type" value="Genomic_DNA"/>
</dbReference>
<evidence type="ECO:0000256" key="4">
    <source>
        <dbReference type="ARBA" id="ARBA00022833"/>
    </source>
</evidence>
<comment type="caution">
    <text evidence="9">The sequence shown here is derived from an EMBL/GenBank/DDBJ whole genome shotgun (WGS) entry which is preliminary data.</text>
</comment>
<evidence type="ECO:0000259" key="8">
    <source>
        <dbReference type="PROSITE" id="PS50970"/>
    </source>
</evidence>
<keyword evidence="1 7" id="KW-0489">Methyltransferase</keyword>
<organism evidence="9 10">
    <name type="scientific">Adineta ricciae</name>
    <name type="common">Rotifer</name>
    <dbReference type="NCBI Taxonomy" id="249248"/>
    <lineage>
        <taxon>Eukaryota</taxon>
        <taxon>Metazoa</taxon>
        <taxon>Spiralia</taxon>
        <taxon>Gnathifera</taxon>
        <taxon>Rotifera</taxon>
        <taxon>Eurotatoria</taxon>
        <taxon>Bdelloidea</taxon>
        <taxon>Adinetida</taxon>
        <taxon>Adinetidae</taxon>
        <taxon>Adineta</taxon>
    </lineage>
</organism>
<dbReference type="AlphaFoldDB" id="A0A813NHG6"/>
<dbReference type="Proteomes" id="UP000663852">
    <property type="component" value="Unassembled WGS sequence"/>
</dbReference>
<evidence type="ECO:0000313" key="9">
    <source>
        <dbReference type="EMBL" id="CAF0736560.1"/>
    </source>
</evidence>
<dbReference type="UniPathway" id="UPA00051">
    <property type="reaction ID" value="UER00083"/>
</dbReference>
<proteinExistence type="predicted"/>
<keyword evidence="3 6" id="KW-0479">Metal-binding</keyword>
<gene>
    <name evidence="9" type="ORF">EDS130_LOCUS1473</name>
</gene>